<accession>A0A4D7E109</accession>
<gene>
    <name evidence="2" type="ORF">CFBP5473_23555</name>
    <name evidence="3" type="ORF">J5285_22225</name>
</gene>
<reference evidence="2 4" key="1">
    <citation type="submission" date="2019-04" db="EMBL/GenBank/DDBJ databases">
        <title>Complete genome sequence of Agrobacterium larrymoorei CFBP5473.</title>
        <authorList>
            <person name="Haryono M."/>
            <person name="Chou L."/>
            <person name="Lin Y.-C."/>
            <person name="Lai E.-M."/>
            <person name="Kuo C.-H."/>
        </authorList>
    </citation>
    <scope>NUCLEOTIDE SEQUENCE [LARGE SCALE GENOMIC DNA]</scope>
    <source>
        <strain evidence="2 4">CFBP5473</strain>
        <plasmid evidence="4">pticfbp5473</plasmid>
        <plasmid evidence="2">pTiCFBP5473</plasmid>
    </source>
</reference>
<geneLocation type="plasmid" evidence="2">
    <name>pTiCFBP5473</name>
</geneLocation>
<evidence type="ECO:0000313" key="3">
    <source>
        <dbReference type="EMBL" id="QYA10298.1"/>
    </source>
</evidence>
<dbReference type="Proteomes" id="UP000826513">
    <property type="component" value="Plasmid pTiAF3.44"/>
</dbReference>
<evidence type="ECO:0000256" key="1">
    <source>
        <dbReference type="SAM" id="Phobius"/>
    </source>
</evidence>
<keyword evidence="1" id="KW-0472">Membrane</keyword>
<organism evidence="2 4">
    <name type="scientific">Agrobacterium larrymoorei</name>
    <dbReference type="NCBI Taxonomy" id="160699"/>
    <lineage>
        <taxon>Bacteria</taxon>
        <taxon>Pseudomonadati</taxon>
        <taxon>Pseudomonadota</taxon>
        <taxon>Alphaproteobacteria</taxon>
        <taxon>Hyphomicrobiales</taxon>
        <taxon>Rhizobiaceae</taxon>
        <taxon>Rhizobium/Agrobacterium group</taxon>
        <taxon>Agrobacterium</taxon>
    </lineage>
</organism>
<reference evidence="3 5" key="2">
    <citation type="submission" date="2021-03" db="EMBL/GenBank/DDBJ databases">
        <title>Rapid diversification of plasmids in a genus of pathogenic and nitrogen fixing bacteria.</title>
        <authorList>
            <person name="Weisberg A.J."/>
            <person name="Miller M."/>
            <person name="Ream W."/>
            <person name="Grunwald N.J."/>
            <person name="Chang J.H."/>
        </authorList>
    </citation>
    <scope>NUCLEOTIDE SEQUENCE [LARGE SCALE GENOMIC DNA]</scope>
    <source>
        <strain evidence="3 5">AF3.44</strain>
        <plasmid evidence="3 5">pTiAF3.44</plasmid>
    </source>
</reference>
<sequence length="148" mass="16815">MQSPETARVGADGFMSRTALSGIGEPISTFHERGQTMKRRWHLRNFPLVAEICRVAVPKQEQVFLGACLVMLWLISAASLCGYVMLAFFVLVALARFAKHKCLLFAEKLHRRSGYRHHLISWVTTAFFLLLTVRACYIAAVIVDTRFR</sequence>
<feature type="transmembrane region" description="Helical" evidence="1">
    <location>
        <begin position="119"/>
        <end position="143"/>
    </location>
</feature>
<geneLocation type="plasmid" evidence="3 5">
    <name>pTiAF3.44</name>
</geneLocation>
<dbReference type="Proteomes" id="UP000298545">
    <property type="component" value="Plasmid pTiCFBP5473"/>
</dbReference>
<name>A0A4D7E109_9HYPH</name>
<dbReference type="STRING" id="1367849.GCA_000518585_03658"/>
<evidence type="ECO:0000313" key="4">
    <source>
        <dbReference type="Proteomes" id="UP000298545"/>
    </source>
</evidence>
<keyword evidence="5" id="KW-1185">Reference proteome</keyword>
<dbReference type="KEGG" id="alf:CFBP5473_23555"/>
<dbReference type="EMBL" id="CP039694">
    <property type="protein sequence ID" value="QCJ00960.1"/>
    <property type="molecule type" value="Genomic_DNA"/>
</dbReference>
<keyword evidence="1" id="KW-0812">Transmembrane</keyword>
<evidence type="ECO:0000313" key="2">
    <source>
        <dbReference type="EMBL" id="QCJ00960.1"/>
    </source>
</evidence>
<keyword evidence="2" id="KW-0614">Plasmid</keyword>
<keyword evidence="1" id="KW-1133">Transmembrane helix</keyword>
<dbReference type="OrthoDB" id="8371109at2"/>
<feature type="transmembrane region" description="Helical" evidence="1">
    <location>
        <begin position="70"/>
        <end position="98"/>
    </location>
</feature>
<dbReference type="EMBL" id="CP072169">
    <property type="protein sequence ID" value="QYA10298.1"/>
    <property type="molecule type" value="Genomic_DNA"/>
</dbReference>
<dbReference type="AlphaFoldDB" id="A0A4D7E109"/>
<evidence type="ECO:0000313" key="5">
    <source>
        <dbReference type="Proteomes" id="UP000826513"/>
    </source>
</evidence>
<dbReference type="RefSeq" id="WP_051441333.1">
    <property type="nucleotide sequence ID" value="NZ_CP039694.1"/>
</dbReference>
<protein>
    <submittedName>
        <fullName evidence="2">Uncharacterized protein</fullName>
    </submittedName>
</protein>
<proteinExistence type="predicted"/>
<geneLocation type="plasmid" evidence="4">
    <name>pticfbp5473</name>
</geneLocation>